<organism evidence="1 2">
    <name type="scientific">Gossypium arboreum</name>
    <name type="common">Tree cotton</name>
    <name type="synonym">Gossypium nanking</name>
    <dbReference type="NCBI Taxonomy" id="29729"/>
    <lineage>
        <taxon>Eukaryota</taxon>
        <taxon>Viridiplantae</taxon>
        <taxon>Streptophyta</taxon>
        <taxon>Embryophyta</taxon>
        <taxon>Tracheophyta</taxon>
        <taxon>Spermatophyta</taxon>
        <taxon>Magnoliopsida</taxon>
        <taxon>eudicotyledons</taxon>
        <taxon>Gunneridae</taxon>
        <taxon>Pentapetalae</taxon>
        <taxon>rosids</taxon>
        <taxon>malvids</taxon>
        <taxon>Malvales</taxon>
        <taxon>Malvaceae</taxon>
        <taxon>Malvoideae</taxon>
        <taxon>Gossypium</taxon>
    </lineage>
</organism>
<name>A0ABR0MWN7_GOSAR</name>
<dbReference type="InterPro" id="IPR011057">
    <property type="entry name" value="Mss4-like_sf"/>
</dbReference>
<proteinExistence type="predicted"/>
<accession>A0ABR0MWN7</accession>
<comment type="caution">
    <text evidence="1">The sequence shown here is derived from an EMBL/GenBank/DDBJ whole genome shotgun (WGS) entry which is preliminary data.</text>
</comment>
<dbReference type="Proteomes" id="UP001358586">
    <property type="component" value="Chromosome 11"/>
</dbReference>
<dbReference type="SUPFAM" id="SSF51316">
    <property type="entry name" value="Mss4-like"/>
    <property type="match status" value="1"/>
</dbReference>
<dbReference type="EMBL" id="JARKNE010000011">
    <property type="protein sequence ID" value="KAK5782560.1"/>
    <property type="molecule type" value="Genomic_DNA"/>
</dbReference>
<keyword evidence="2" id="KW-1185">Reference proteome</keyword>
<reference evidence="1 2" key="1">
    <citation type="submission" date="2023-03" db="EMBL/GenBank/DDBJ databases">
        <title>WGS of Gossypium arboreum.</title>
        <authorList>
            <person name="Yu D."/>
        </authorList>
    </citation>
    <scope>NUCLEOTIDE SEQUENCE [LARGE SCALE GENOMIC DNA]</scope>
    <source>
        <tissue evidence="1">Leaf</tissue>
    </source>
</reference>
<evidence type="ECO:0000313" key="1">
    <source>
        <dbReference type="EMBL" id="KAK5782560.1"/>
    </source>
</evidence>
<evidence type="ECO:0000313" key="2">
    <source>
        <dbReference type="Proteomes" id="UP001358586"/>
    </source>
</evidence>
<sequence length="133" mass="15526">MQHSSLALCRRLRLSLPLSELKKAFSFSLRERPQSCWFTRISLREIENGMLKWVMQPILLPKVVMTDDQAVKALEATPSDEKQFVMFMNKLIKNLTSELEAKKKETFKKNNEGATKFLPFKLNDFQFLVRDDG</sequence>
<protein>
    <submittedName>
        <fullName evidence="1">Uncharacterized protein</fullName>
    </submittedName>
</protein>
<gene>
    <name evidence="1" type="ORF">PVK06_037064</name>
</gene>